<dbReference type="FunFam" id="3.60.130.10:FF:000001">
    <property type="entry name" value="Trimethyllysine dioxygenase, mitochondrial"/>
    <property type="match status" value="1"/>
</dbReference>
<comment type="cofactor">
    <cofactor evidence="2">
        <name>L-ascorbate</name>
        <dbReference type="ChEBI" id="CHEBI:38290"/>
    </cofactor>
</comment>
<dbReference type="GO" id="GO:0045329">
    <property type="term" value="P:carnitine biosynthetic process"/>
    <property type="evidence" value="ECO:0000318"/>
    <property type="project" value="GO_Central"/>
</dbReference>
<dbReference type="InterPro" id="IPR038492">
    <property type="entry name" value="GBBH-like_N_sf"/>
</dbReference>
<keyword evidence="7" id="KW-0223">Dioxygenase</keyword>
<keyword evidence="9" id="KW-0408">Iron</keyword>
<accession>A0A7M7NEF0</accession>
<proteinExistence type="inferred from homology"/>
<dbReference type="InterPro" id="IPR050411">
    <property type="entry name" value="AlphaKG_dependent_hydroxylases"/>
</dbReference>
<evidence type="ECO:0000259" key="10">
    <source>
        <dbReference type="Pfam" id="PF02668"/>
    </source>
</evidence>
<dbReference type="InParanoid" id="A0A7M7NEF0"/>
<evidence type="ECO:0000256" key="8">
    <source>
        <dbReference type="ARBA" id="ARBA00023002"/>
    </source>
</evidence>
<dbReference type="Proteomes" id="UP000007110">
    <property type="component" value="Unassembled WGS sequence"/>
</dbReference>
<dbReference type="CDD" id="cd00250">
    <property type="entry name" value="CAS_like"/>
    <property type="match status" value="1"/>
</dbReference>
<dbReference type="Gene3D" id="3.60.130.10">
    <property type="entry name" value="Clavaminate synthase-like"/>
    <property type="match status" value="1"/>
</dbReference>
<evidence type="ECO:0000313" key="12">
    <source>
        <dbReference type="EnsemblMetazoa" id="XP_030835116"/>
    </source>
</evidence>
<dbReference type="OrthoDB" id="406634at2759"/>
<dbReference type="RefSeq" id="XP_030835116.1">
    <property type="nucleotide sequence ID" value="XM_030979256.1"/>
</dbReference>
<dbReference type="FunFam" id="3.30.2020.30:FF:000002">
    <property type="entry name" value="Putative gamma-butyrobetaine dioxygenase"/>
    <property type="match status" value="1"/>
</dbReference>
<reference evidence="12" key="2">
    <citation type="submission" date="2021-01" db="UniProtKB">
        <authorList>
            <consortium name="EnsemblMetazoa"/>
        </authorList>
    </citation>
    <scope>IDENTIFICATION</scope>
</reference>
<evidence type="ECO:0008006" key="14">
    <source>
        <dbReference type="Google" id="ProtNLM"/>
    </source>
</evidence>
<evidence type="ECO:0000256" key="4">
    <source>
        <dbReference type="ARBA" id="ARBA00008654"/>
    </source>
</evidence>
<evidence type="ECO:0000256" key="1">
    <source>
        <dbReference type="ARBA" id="ARBA00001954"/>
    </source>
</evidence>
<evidence type="ECO:0000259" key="11">
    <source>
        <dbReference type="Pfam" id="PF06155"/>
    </source>
</evidence>
<sequence>MHSARFLASRLVSSEVSPLFHRFSGCLVTNTPRPSGCITLRKTAKIPSRKITTTSSRCAQPASSAFDDHAALYADHNWSRSIPITDVSKDPDAKMVVVQWEDGDSQRYPNVWLKSNCHCEGCYSKGAHGKLKYTQHLDLDIQADVVSITQDGQVLAIKWSDGHMTSVPSNWLRCNRFDQSDRDPVADAKLDLWGSDVMSSSRLRTFEFDELMQSDEALLDWLSEIKVLGISLVKNAPKMSHQIHKLADRVGYITPSTFGTHSDVMVVEGGDMLGFSNGYLMPHTDFSYYVSPPGVALFHCIKNTSTVGGDSLLIDGFKAAMELKTDHHDAFNMLTKHEIEHVAISVNKKITQQGFYHHARHPLIRLDALGQLKQITFNEIYHASLFRVPVDDVIPMFSAIKAFNKILLRDDNVFKYKMKAGDILTFNNHRMLHGRSAFSTDIGSVERHLQTCFVEWDCVLSKLRVLKKSPSENLE</sequence>
<dbReference type="Pfam" id="PF02668">
    <property type="entry name" value="TauD"/>
    <property type="match status" value="1"/>
</dbReference>
<dbReference type="Pfam" id="PF06155">
    <property type="entry name" value="GBBH-like_N"/>
    <property type="match status" value="1"/>
</dbReference>
<evidence type="ECO:0000256" key="3">
    <source>
        <dbReference type="ARBA" id="ARBA00005022"/>
    </source>
</evidence>
<dbReference type="InterPro" id="IPR042098">
    <property type="entry name" value="TauD-like_sf"/>
</dbReference>
<dbReference type="OMA" id="CIKNTST"/>
<dbReference type="GO" id="GO:0046872">
    <property type="term" value="F:metal ion binding"/>
    <property type="evidence" value="ECO:0007669"/>
    <property type="project" value="UniProtKB-KW"/>
</dbReference>
<dbReference type="GeneID" id="585058"/>
<dbReference type="InterPro" id="IPR003819">
    <property type="entry name" value="TauD/TfdA-like"/>
</dbReference>
<dbReference type="PANTHER" id="PTHR10696">
    <property type="entry name" value="GAMMA-BUTYROBETAINE HYDROXYLASE-RELATED"/>
    <property type="match status" value="1"/>
</dbReference>
<evidence type="ECO:0000256" key="2">
    <source>
        <dbReference type="ARBA" id="ARBA00001961"/>
    </source>
</evidence>
<comment type="similarity">
    <text evidence="4">Belongs to the gamma-BBH/TMLD family.</text>
</comment>
<keyword evidence="8" id="KW-0560">Oxidoreductase</keyword>
<comment type="cofactor">
    <cofactor evidence="1">
        <name>Fe(2+)</name>
        <dbReference type="ChEBI" id="CHEBI:29033"/>
    </cofactor>
</comment>
<dbReference type="AlphaFoldDB" id="A0A7M7NEF0"/>
<name>A0A7M7NEF0_STRPU</name>
<dbReference type="UniPathway" id="UPA00118"/>
<dbReference type="GO" id="GO:0008336">
    <property type="term" value="F:gamma-butyrobetaine dioxygenase activity"/>
    <property type="evidence" value="ECO:0000318"/>
    <property type="project" value="GO_Central"/>
</dbReference>
<protein>
    <recommendedName>
        <fullName evidence="14">Gamma-butyrobetaine dioxygenase</fullName>
    </recommendedName>
</protein>
<dbReference type="Gene3D" id="3.30.2020.30">
    <property type="match status" value="1"/>
</dbReference>
<evidence type="ECO:0000313" key="13">
    <source>
        <dbReference type="Proteomes" id="UP000007110"/>
    </source>
</evidence>
<keyword evidence="6" id="KW-0124">Carnitine biosynthesis</keyword>
<comment type="pathway">
    <text evidence="3">Amine and polyamine biosynthesis; carnitine biosynthesis.</text>
</comment>
<evidence type="ECO:0000256" key="5">
    <source>
        <dbReference type="ARBA" id="ARBA00022723"/>
    </source>
</evidence>
<dbReference type="PANTHER" id="PTHR10696:SF33">
    <property type="entry name" value="GAMMA-BUTYROBETAINE DIOXYGENASE"/>
    <property type="match status" value="1"/>
</dbReference>
<dbReference type="KEGG" id="spu:585058"/>
<dbReference type="EnsemblMetazoa" id="XM_030979256">
    <property type="protein sequence ID" value="XP_030835116"/>
    <property type="gene ID" value="LOC585058"/>
</dbReference>
<dbReference type="GO" id="GO:0005739">
    <property type="term" value="C:mitochondrion"/>
    <property type="evidence" value="ECO:0000318"/>
    <property type="project" value="GO_Central"/>
</dbReference>
<reference evidence="13" key="1">
    <citation type="submission" date="2015-02" db="EMBL/GenBank/DDBJ databases">
        <title>Genome sequencing for Strongylocentrotus purpuratus.</title>
        <authorList>
            <person name="Murali S."/>
            <person name="Liu Y."/>
            <person name="Vee V."/>
            <person name="English A."/>
            <person name="Wang M."/>
            <person name="Skinner E."/>
            <person name="Han Y."/>
            <person name="Muzny D.M."/>
            <person name="Worley K.C."/>
            <person name="Gibbs R.A."/>
        </authorList>
    </citation>
    <scope>NUCLEOTIDE SEQUENCE</scope>
</reference>
<feature type="domain" description="Gamma-butyrobetaine hydroxylase-like N-terminal" evidence="11">
    <location>
        <begin position="91"/>
        <end position="166"/>
    </location>
</feature>
<keyword evidence="13" id="KW-1185">Reference proteome</keyword>
<organism evidence="12 13">
    <name type="scientific">Strongylocentrotus purpuratus</name>
    <name type="common">Purple sea urchin</name>
    <dbReference type="NCBI Taxonomy" id="7668"/>
    <lineage>
        <taxon>Eukaryota</taxon>
        <taxon>Metazoa</taxon>
        <taxon>Echinodermata</taxon>
        <taxon>Eleutherozoa</taxon>
        <taxon>Echinozoa</taxon>
        <taxon>Echinoidea</taxon>
        <taxon>Euechinoidea</taxon>
        <taxon>Echinacea</taxon>
        <taxon>Camarodonta</taxon>
        <taxon>Echinidea</taxon>
        <taxon>Strongylocentrotidae</taxon>
        <taxon>Strongylocentrotus</taxon>
    </lineage>
</organism>
<dbReference type="InterPro" id="IPR010376">
    <property type="entry name" value="GBBH-like_N"/>
</dbReference>
<dbReference type="SUPFAM" id="SSF51197">
    <property type="entry name" value="Clavaminate synthase-like"/>
    <property type="match status" value="1"/>
</dbReference>
<evidence type="ECO:0000256" key="9">
    <source>
        <dbReference type="ARBA" id="ARBA00023004"/>
    </source>
</evidence>
<evidence type="ECO:0000256" key="7">
    <source>
        <dbReference type="ARBA" id="ARBA00022964"/>
    </source>
</evidence>
<evidence type="ECO:0000256" key="6">
    <source>
        <dbReference type="ARBA" id="ARBA00022873"/>
    </source>
</evidence>
<keyword evidence="5" id="KW-0479">Metal-binding</keyword>
<feature type="domain" description="TauD/TfdA-like" evidence="10">
    <location>
        <begin position="205"/>
        <end position="452"/>
    </location>
</feature>